<name>A0A512MGR8_9BACT</name>
<reference evidence="2 3" key="1">
    <citation type="submission" date="2019-07" db="EMBL/GenBank/DDBJ databases">
        <title>Whole genome shotgun sequence of Brevifollis gellanilyticus NBRC 108608.</title>
        <authorList>
            <person name="Hosoyama A."/>
            <person name="Uohara A."/>
            <person name="Ohji S."/>
            <person name="Ichikawa N."/>
        </authorList>
    </citation>
    <scope>NUCLEOTIDE SEQUENCE [LARGE SCALE GENOMIC DNA]</scope>
    <source>
        <strain evidence="2 3">NBRC 108608</strain>
    </source>
</reference>
<dbReference type="RefSeq" id="WP_146855316.1">
    <property type="nucleotide sequence ID" value="NZ_BKAG01000063.1"/>
</dbReference>
<evidence type="ECO:0000313" key="3">
    <source>
        <dbReference type="Proteomes" id="UP000321577"/>
    </source>
</evidence>
<dbReference type="AlphaFoldDB" id="A0A512MGR8"/>
<dbReference type="EMBL" id="BKAG01000063">
    <property type="protein sequence ID" value="GEP45923.1"/>
    <property type="molecule type" value="Genomic_DNA"/>
</dbReference>
<feature type="transmembrane region" description="Helical" evidence="1">
    <location>
        <begin position="65"/>
        <end position="87"/>
    </location>
</feature>
<evidence type="ECO:0000256" key="1">
    <source>
        <dbReference type="SAM" id="Phobius"/>
    </source>
</evidence>
<keyword evidence="1" id="KW-0812">Transmembrane</keyword>
<comment type="caution">
    <text evidence="2">The sequence shown here is derived from an EMBL/GenBank/DDBJ whole genome shotgun (WGS) entry which is preliminary data.</text>
</comment>
<proteinExistence type="predicted"/>
<dbReference type="Proteomes" id="UP000321577">
    <property type="component" value="Unassembled WGS sequence"/>
</dbReference>
<gene>
    <name evidence="2" type="ORF">BGE01nite_52140</name>
</gene>
<keyword evidence="3" id="KW-1185">Reference proteome</keyword>
<dbReference type="OrthoDB" id="1163947at2"/>
<organism evidence="2 3">
    <name type="scientific">Brevifollis gellanilyticus</name>
    <dbReference type="NCBI Taxonomy" id="748831"/>
    <lineage>
        <taxon>Bacteria</taxon>
        <taxon>Pseudomonadati</taxon>
        <taxon>Verrucomicrobiota</taxon>
        <taxon>Verrucomicrobiia</taxon>
        <taxon>Verrucomicrobiales</taxon>
        <taxon>Verrucomicrobiaceae</taxon>
    </lineage>
</organism>
<sequence length="232" mass="25388">MMTLGMILLAFGVLWAVFKGYVVWDIAHDVYNGGGAPTLDFPVFCPIPLALGGSMVLSAQDKHPFPGFGLVLYLCLALFLGFLHWWFDRLGEPERERQLRQIQEHGKKRTSAGESKAPLAERAHVVTLSDGLITHQSPDGILESVRLDELRAVMVETNDDGPFATDVFWILVGEGTSGCVIPQGATGDAQLLELLQTLPGFDHAQFIDAMGSTSCQKFLVWQRDADVASQTS</sequence>
<keyword evidence="1" id="KW-1133">Transmembrane helix</keyword>
<evidence type="ECO:0000313" key="2">
    <source>
        <dbReference type="EMBL" id="GEP45923.1"/>
    </source>
</evidence>
<protein>
    <submittedName>
        <fullName evidence="2">Uncharacterized protein</fullName>
    </submittedName>
</protein>
<accession>A0A512MGR8</accession>
<keyword evidence="1" id="KW-0472">Membrane</keyword>